<proteinExistence type="inferred from homology"/>
<dbReference type="Pfam" id="PF08544">
    <property type="entry name" value="GHMP_kinases_C"/>
    <property type="match status" value="1"/>
</dbReference>
<evidence type="ECO:0000256" key="1">
    <source>
        <dbReference type="ARBA" id="ARBA00005015"/>
    </source>
</evidence>
<dbReference type="UniPathway" id="UPA00050">
    <property type="reaction ID" value="UER00064"/>
</dbReference>
<reference evidence="15 16" key="1">
    <citation type="journal article" date="2014" name="Genome Announc.">
        <title>Draft genome sequences of six enterohepatic helicobacter species isolated from humans and one from rhesus macaques.</title>
        <authorList>
            <person name="Shen Z."/>
            <person name="Sheh A."/>
            <person name="Young S.K."/>
            <person name="Abouelliel A."/>
            <person name="Ward D.V."/>
            <person name="Earl A.M."/>
            <person name="Fox J.G."/>
        </authorList>
    </citation>
    <scope>NUCLEOTIDE SEQUENCE [LARGE SCALE GENOMIC DNA]</scope>
    <source>
        <strain evidence="15 16">MIT 99-5501</strain>
    </source>
</reference>
<dbReference type="GO" id="GO:0004413">
    <property type="term" value="F:homoserine kinase activity"/>
    <property type="evidence" value="ECO:0007669"/>
    <property type="project" value="UniProtKB-UniRule"/>
</dbReference>
<evidence type="ECO:0000256" key="9">
    <source>
        <dbReference type="ARBA" id="ARBA00022777"/>
    </source>
</evidence>
<keyword evidence="5 12" id="KW-0028">Amino-acid biosynthesis</keyword>
<evidence type="ECO:0000256" key="11">
    <source>
        <dbReference type="ARBA" id="ARBA00049375"/>
    </source>
</evidence>
<evidence type="ECO:0000256" key="2">
    <source>
        <dbReference type="ARBA" id="ARBA00007370"/>
    </source>
</evidence>
<evidence type="ECO:0000256" key="7">
    <source>
        <dbReference type="ARBA" id="ARBA00022697"/>
    </source>
</evidence>
<accession>V8C6Z6</accession>
<dbReference type="Proteomes" id="UP000018731">
    <property type="component" value="Unassembled WGS sequence"/>
</dbReference>
<dbReference type="InterPro" id="IPR014721">
    <property type="entry name" value="Ribsml_uS5_D2-typ_fold_subgr"/>
</dbReference>
<comment type="catalytic activity">
    <reaction evidence="11 12">
        <text>L-homoserine + ATP = O-phospho-L-homoserine + ADP + H(+)</text>
        <dbReference type="Rhea" id="RHEA:13985"/>
        <dbReference type="ChEBI" id="CHEBI:15378"/>
        <dbReference type="ChEBI" id="CHEBI:30616"/>
        <dbReference type="ChEBI" id="CHEBI:57476"/>
        <dbReference type="ChEBI" id="CHEBI:57590"/>
        <dbReference type="ChEBI" id="CHEBI:456216"/>
        <dbReference type="EC" id="2.7.1.39"/>
    </reaction>
</comment>
<feature type="domain" description="GHMP kinase C-terminal" evidence="14">
    <location>
        <begin position="221"/>
        <end position="292"/>
    </location>
</feature>
<comment type="caution">
    <text evidence="15">The sequence shown here is derived from an EMBL/GenBank/DDBJ whole genome shotgun (WGS) entry which is preliminary data.</text>
</comment>
<name>V8C6Z6_9HELI</name>
<dbReference type="PATRIC" id="fig|1357400.3.peg.2451"/>
<comment type="subcellular location">
    <subcellularLocation>
        <location evidence="12">Cytoplasm</location>
    </subcellularLocation>
</comment>
<dbReference type="Gene3D" id="3.30.230.10">
    <property type="match status" value="1"/>
</dbReference>
<dbReference type="InterPro" id="IPR006203">
    <property type="entry name" value="GHMP_knse_ATP-bd_CS"/>
</dbReference>
<dbReference type="GO" id="GO:0009088">
    <property type="term" value="P:threonine biosynthetic process"/>
    <property type="evidence" value="ECO:0007669"/>
    <property type="project" value="UniProtKB-UniRule"/>
</dbReference>
<evidence type="ECO:0000313" key="15">
    <source>
        <dbReference type="EMBL" id="ETD22501.1"/>
    </source>
</evidence>
<evidence type="ECO:0000259" key="13">
    <source>
        <dbReference type="Pfam" id="PF00288"/>
    </source>
</evidence>
<dbReference type="InterPro" id="IPR013750">
    <property type="entry name" value="GHMP_kinase_C_dom"/>
</dbReference>
<evidence type="ECO:0000259" key="14">
    <source>
        <dbReference type="Pfam" id="PF08544"/>
    </source>
</evidence>
<keyword evidence="9 12" id="KW-0418">Kinase</keyword>
<dbReference type="HAMAP" id="MF_00384">
    <property type="entry name" value="Homoser_kinase"/>
    <property type="match status" value="1"/>
</dbReference>
<dbReference type="STRING" id="1357400.HMPREF2086_01812"/>
<dbReference type="InterPro" id="IPR006204">
    <property type="entry name" value="GHMP_kinase_N_dom"/>
</dbReference>
<dbReference type="SUPFAM" id="SSF55060">
    <property type="entry name" value="GHMP Kinase, C-terminal domain"/>
    <property type="match status" value="1"/>
</dbReference>
<dbReference type="PANTHER" id="PTHR20861:SF1">
    <property type="entry name" value="HOMOSERINE KINASE"/>
    <property type="match status" value="1"/>
</dbReference>
<dbReference type="NCBIfam" id="TIGR00191">
    <property type="entry name" value="thrB"/>
    <property type="match status" value="1"/>
</dbReference>
<evidence type="ECO:0000256" key="10">
    <source>
        <dbReference type="ARBA" id="ARBA00022840"/>
    </source>
</evidence>
<feature type="domain" description="GHMP kinase N-terminal" evidence="13">
    <location>
        <begin position="69"/>
        <end position="151"/>
    </location>
</feature>
<protein>
    <recommendedName>
        <fullName evidence="4 12">Homoserine kinase</fullName>
        <shortName evidence="12">HK</shortName>
        <shortName evidence="12">HSK</shortName>
        <ecNumber evidence="3 12">2.7.1.39</ecNumber>
    </recommendedName>
</protein>
<feature type="binding site" evidence="12">
    <location>
        <begin position="98"/>
        <end position="108"/>
    </location>
    <ligand>
        <name>ATP</name>
        <dbReference type="ChEBI" id="CHEBI:30616"/>
    </ligand>
</feature>
<dbReference type="SUPFAM" id="SSF54211">
    <property type="entry name" value="Ribosomal protein S5 domain 2-like"/>
    <property type="match status" value="1"/>
</dbReference>
<dbReference type="HOGENOM" id="CLU_041243_0_0_7"/>
<dbReference type="Pfam" id="PF00288">
    <property type="entry name" value="GHMP_kinases_N"/>
    <property type="match status" value="1"/>
</dbReference>
<organism evidence="15 16">
    <name type="scientific">Helicobacter macacae MIT 99-5501</name>
    <dbReference type="NCBI Taxonomy" id="1357400"/>
    <lineage>
        <taxon>Bacteria</taxon>
        <taxon>Pseudomonadati</taxon>
        <taxon>Campylobacterota</taxon>
        <taxon>Epsilonproteobacteria</taxon>
        <taxon>Campylobacterales</taxon>
        <taxon>Helicobacteraceae</taxon>
        <taxon>Helicobacter</taxon>
    </lineage>
</organism>
<evidence type="ECO:0000313" key="16">
    <source>
        <dbReference type="Proteomes" id="UP000018731"/>
    </source>
</evidence>
<keyword evidence="12" id="KW-0963">Cytoplasm</keyword>
<comment type="similarity">
    <text evidence="2 12">Belongs to the GHMP kinase family. Homoserine kinase subfamily.</text>
</comment>
<dbReference type="eggNOG" id="COG0083">
    <property type="taxonomic scope" value="Bacteria"/>
</dbReference>
<gene>
    <name evidence="12" type="primary">thrB</name>
    <name evidence="15" type="ORF">HMPREF2086_01812</name>
</gene>
<evidence type="ECO:0000256" key="5">
    <source>
        <dbReference type="ARBA" id="ARBA00022605"/>
    </source>
</evidence>
<dbReference type="PRINTS" id="PR00958">
    <property type="entry name" value="HOMSERKINASE"/>
</dbReference>
<evidence type="ECO:0000256" key="12">
    <source>
        <dbReference type="HAMAP-Rule" id="MF_00384"/>
    </source>
</evidence>
<dbReference type="PROSITE" id="PS00627">
    <property type="entry name" value="GHMP_KINASES_ATP"/>
    <property type="match status" value="1"/>
</dbReference>
<keyword evidence="8 12" id="KW-0547">Nucleotide-binding</keyword>
<dbReference type="GO" id="GO:0005524">
    <property type="term" value="F:ATP binding"/>
    <property type="evidence" value="ECO:0007669"/>
    <property type="project" value="UniProtKB-UniRule"/>
</dbReference>
<dbReference type="EC" id="2.7.1.39" evidence="3 12"/>
<dbReference type="InterPro" id="IPR000870">
    <property type="entry name" value="Homoserine_kinase"/>
</dbReference>
<dbReference type="InterPro" id="IPR020568">
    <property type="entry name" value="Ribosomal_Su5_D2-typ_SF"/>
</dbReference>
<dbReference type="EMBL" id="AZJI01000009">
    <property type="protein sequence ID" value="ETD22501.1"/>
    <property type="molecule type" value="Genomic_DNA"/>
</dbReference>
<keyword evidence="7 12" id="KW-0791">Threonine biosynthesis</keyword>
<dbReference type="OrthoDB" id="9769912at2"/>
<comment type="function">
    <text evidence="12">Catalyzes the ATP-dependent phosphorylation of L-homoserine to L-homoserine phosphate.</text>
</comment>
<dbReference type="PIRSF" id="PIRSF000676">
    <property type="entry name" value="Homoser_kin"/>
    <property type="match status" value="1"/>
</dbReference>
<keyword evidence="10 12" id="KW-0067">ATP-binding</keyword>
<dbReference type="AlphaFoldDB" id="V8C6Z6"/>
<evidence type="ECO:0000256" key="3">
    <source>
        <dbReference type="ARBA" id="ARBA00012078"/>
    </source>
</evidence>
<sequence length="311" mass="34388">MPTDFTTPFSISVPATSANLGPGLDVLGLSLDFRNEFSLYPASATSIEIYGEGEGVKRFIVDNMFVKVFYKTIRMLNEEYAKGKGQPQYRFVFHNKIPISRGMGSSSAIIIGAISAAYRALGLQLDRDSIVQKALSYEPHPDNITPATFGGLNVAMLGEGKDRGKVLHIKHNMPSCLRAVMVIPHRSTSTKISRQSLPKKYSFNDAVYNLSHASLLVASIMQEKWDLVRQASRDRFHQERRMRSTPVLFAVQKCALENGAILSTLSGSGSSFLSLCLEDDTKRLFDALSAKFGKLRVVEMGLDNEGIKLEK</sequence>
<dbReference type="InterPro" id="IPR036554">
    <property type="entry name" value="GHMP_kinase_C_sf"/>
</dbReference>
<dbReference type="GO" id="GO:0005737">
    <property type="term" value="C:cytoplasm"/>
    <property type="evidence" value="ECO:0007669"/>
    <property type="project" value="UniProtKB-SubCell"/>
</dbReference>
<evidence type="ECO:0000256" key="8">
    <source>
        <dbReference type="ARBA" id="ARBA00022741"/>
    </source>
</evidence>
<dbReference type="Gene3D" id="3.30.70.890">
    <property type="entry name" value="GHMP kinase, C-terminal domain"/>
    <property type="match status" value="1"/>
</dbReference>
<dbReference type="RefSeq" id="WP_023928624.1">
    <property type="nucleotide sequence ID" value="NZ_KI669455.1"/>
</dbReference>
<evidence type="ECO:0000256" key="4">
    <source>
        <dbReference type="ARBA" id="ARBA00017858"/>
    </source>
</evidence>
<dbReference type="PANTHER" id="PTHR20861">
    <property type="entry name" value="HOMOSERINE/4-DIPHOSPHOCYTIDYL-2-C-METHYL-D-ERYTHRITOL KINASE"/>
    <property type="match status" value="1"/>
</dbReference>
<keyword evidence="16" id="KW-1185">Reference proteome</keyword>
<comment type="pathway">
    <text evidence="1 12">Amino-acid biosynthesis; L-threonine biosynthesis; L-threonine from L-aspartate: step 4/5.</text>
</comment>
<keyword evidence="6 12" id="KW-0808">Transferase</keyword>
<evidence type="ECO:0000256" key="6">
    <source>
        <dbReference type="ARBA" id="ARBA00022679"/>
    </source>
</evidence>